<dbReference type="KEGG" id="ovi:T265_16095"/>
<dbReference type="STRING" id="6198.A0A074YUK0"/>
<sequence>MHRLVVTLAAYIRHTLEFGSSTNQDRVLDCPRHLEHTNLGDIMLAHSTFILFFQLLHQKLLSHVLRAPMSFFDRNPMGRILNRFSNDMDQLDHKIPDAFLEVLSCFGDTVAALLVVIIALRPFGLGFGIISPFVVFCGLVQFLYLPCSRQARRLDAVTRSPLLSNFGETAASSIGVTVVRAFGRTDEFTAAADRLTDQNAVHSFLRFASNRWLDVQLTVS</sequence>
<dbReference type="Gene3D" id="1.20.1560.10">
    <property type="entry name" value="ABC transporter type 1, transmembrane domain"/>
    <property type="match status" value="1"/>
</dbReference>
<dbReference type="Pfam" id="PF00664">
    <property type="entry name" value="ABC_membrane"/>
    <property type="match status" value="1"/>
</dbReference>
<keyword evidence="1" id="KW-0813">Transport</keyword>
<dbReference type="CTD" id="20330260"/>
<evidence type="ECO:0000313" key="9">
    <source>
        <dbReference type="EMBL" id="KER18383.1"/>
    </source>
</evidence>
<feature type="non-terminal residue" evidence="9">
    <location>
        <position position="220"/>
    </location>
</feature>
<evidence type="ECO:0000256" key="5">
    <source>
        <dbReference type="ARBA" id="ARBA00022989"/>
    </source>
</evidence>
<keyword evidence="6 7" id="KW-0472">Membrane</keyword>
<dbReference type="OrthoDB" id="6282333at2759"/>
<dbReference type="GO" id="GO:0005524">
    <property type="term" value="F:ATP binding"/>
    <property type="evidence" value="ECO:0007669"/>
    <property type="project" value="UniProtKB-KW"/>
</dbReference>
<protein>
    <recommendedName>
        <fullName evidence="8">ABC transmembrane type-1 domain-containing protein</fullName>
    </recommendedName>
</protein>
<dbReference type="InterPro" id="IPR011527">
    <property type="entry name" value="ABC1_TM_dom"/>
</dbReference>
<evidence type="ECO:0000313" key="10">
    <source>
        <dbReference type="Proteomes" id="UP000054324"/>
    </source>
</evidence>
<dbReference type="RefSeq" id="XP_009177870.1">
    <property type="nucleotide sequence ID" value="XM_009179606.1"/>
</dbReference>
<organism evidence="9 10">
    <name type="scientific">Opisthorchis viverrini</name>
    <name type="common">Southeast Asian liver fluke</name>
    <dbReference type="NCBI Taxonomy" id="6198"/>
    <lineage>
        <taxon>Eukaryota</taxon>
        <taxon>Metazoa</taxon>
        <taxon>Spiralia</taxon>
        <taxon>Lophotrochozoa</taxon>
        <taxon>Platyhelminthes</taxon>
        <taxon>Trematoda</taxon>
        <taxon>Digenea</taxon>
        <taxon>Opisthorchiida</taxon>
        <taxon>Opisthorchiata</taxon>
        <taxon>Opisthorchiidae</taxon>
        <taxon>Opisthorchis</taxon>
    </lineage>
</organism>
<feature type="transmembrane region" description="Helical" evidence="7">
    <location>
        <begin position="98"/>
        <end position="119"/>
    </location>
</feature>
<dbReference type="SUPFAM" id="SSF90123">
    <property type="entry name" value="ABC transporter transmembrane region"/>
    <property type="match status" value="1"/>
</dbReference>
<keyword evidence="4" id="KW-0067">ATP-binding</keyword>
<dbReference type="GO" id="GO:0140359">
    <property type="term" value="F:ABC-type transporter activity"/>
    <property type="evidence" value="ECO:0007669"/>
    <property type="project" value="InterPro"/>
</dbReference>
<dbReference type="GeneID" id="20330260"/>
<evidence type="ECO:0000256" key="6">
    <source>
        <dbReference type="ARBA" id="ARBA00023136"/>
    </source>
</evidence>
<gene>
    <name evidence="9" type="ORF">T265_16095</name>
</gene>
<keyword evidence="3" id="KW-0547">Nucleotide-binding</keyword>
<evidence type="ECO:0000256" key="1">
    <source>
        <dbReference type="ARBA" id="ARBA00022448"/>
    </source>
</evidence>
<feature type="domain" description="ABC transmembrane type-1" evidence="8">
    <location>
        <begin position="56"/>
        <end position="220"/>
    </location>
</feature>
<dbReference type="InterPro" id="IPR050173">
    <property type="entry name" value="ABC_transporter_C-like"/>
</dbReference>
<dbReference type="PANTHER" id="PTHR24223">
    <property type="entry name" value="ATP-BINDING CASSETTE SUB-FAMILY C"/>
    <property type="match status" value="1"/>
</dbReference>
<keyword evidence="2 7" id="KW-0812">Transmembrane</keyword>
<evidence type="ECO:0000259" key="8">
    <source>
        <dbReference type="PROSITE" id="PS50929"/>
    </source>
</evidence>
<dbReference type="EMBL" id="KL602052">
    <property type="protein sequence ID" value="KER18383.1"/>
    <property type="molecule type" value="Genomic_DNA"/>
</dbReference>
<dbReference type="AlphaFoldDB" id="A0A074YUK0"/>
<keyword evidence="5 7" id="KW-1133">Transmembrane helix</keyword>
<reference evidence="9 10" key="1">
    <citation type="submission" date="2013-11" db="EMBL/GenBank/DDBJ databases">
        <title>Opisthorchis viverrini - life in the bile duct.</title>
        <authorList>
            <person name="Young N.D."/>
            <person name="Nagarajan N."/>
            <person name="Lin S.J."/>
            <person name="Korhonen P.K."/>
            <person name="Jex A.R."/>
            <person name="Hall R.S."/>
            <person name="Safavi-Hemami H."/>
            <person name="Kaewkong W."/>
            <person name="Bertrand D."/>
            <person name="Gao S."/>
            <person name="Seet Q."/>
            <person name="Wongkham S."/>
            <person name="Teh B.T."/>
            <person name="Wongkham C."/>
            <person name="Intapan P.M."/>
            <person name="Maleewong W."/>
            <person name="Yang X."/>
            <person name="Hu M."/>
            <person name="Wang Z."/>
            <person name="Hofmann A."/>
            <person name="Sternberg P.W."/>
            <person name="Tan P."/>
            <person name="Wang J."/>
            <person name="Gasser R.B."/>
        </authorList>
    </citation>
    <scope>NUCLEOTIDE SEQUENCE [LARGE SCALE GENOMIC DNA]</scope>
</reference>
<accession>A0A074YUK0</accession>
<name>A0A074YUK0_OPIVI</name>
<evidence type="ECO:0000256" key="2">
    <source>
        <dbReference type="ARBA" id="ARBA00022692"/>
    </source>
</evidence>
<dbReference type="GO" id="GO:0016020">
    <property type="term" value="C:membrane"/>
    <property type="evidence" value="ECO:0007669"/>
    <property type="project" value="InterPro"/>
</dbReference>
<dbReference type="InterPro" id="IPR036640">
    <property type="entry name" value="ABC1_TM_sf"/>
</dbReference>
<evidence type="ECO:0000256" key="4">
    <source>
        <dbReference type="ARBA" id="ARBA00022840"/>
    </source>
</evidence>
<dbReference type="PROSITE" id="PS50929">
    <property type="entry name" value="ABC_TM1F"/>
    <property type="match status" value="1"/>
</dbReference>
<evidence type="ECO:0000256" key="7">
    <source>
        <dbReference type="SAM" id="Phobius"/>
    </source>
</evidence>
<dbReference type="Proteomes" id="UP000054324">
    <property type="component" value="Unassembled WGS sequence"/>
</dbReference>
<proteinExistence type="predicted"/>
<evidence type="ECO:0000256" key="3">
    <source>
        <dbReference type="ARBA" id="ARBA00022741"/>
    </source>
</evidence>
<keyword evidence="10" id="KW-1185">Reference proteome</keyword>
<feature type="transmembrane region" description="Helical" evidence="7">
    <location>
        <begin position="125"/>
        <end position="145"/>
    </location>
</feature>